<evidence type="ECO:0000313" key="5">
    <source>
        <dbReference type="EMBL" id="MFC7151275.1"/>
    </source>
</evidence>
<dbReference type="InterPro" id="IPR001638">
    <property type="entry name" value="Solute-binding_3/MltF_N"/>
</dbReference>
<reference evidence="6" key="1">
    <citation type="journal article" date="2019" name="Int. J. Syst. Evol. Microbiol.">
        <title>The Global Catalogue of Microorganisms (GCM) 10K type strain sequencing project: providing services to taxonomists for standard genome sequencing and annotation.</title>
        <authorList>
            <consortium name="The Broad Institute Genomics Platform"/>
            <consortium name="The Broad Institute Genome Sequencing Center for Infectious Disease"/>
            <person name="Wu L."/>
            <person name="Ma J."/>
        </authorList>
    </citation>
    <scope>NUCLEOTIDE SEQUENCE [LARGE SCALE GENOMIC DNA]</scope>
    <source>
        <strain evidence="6">KCTC 12907</strain>
    </source>
</reference>
<evidence type="ECO:0000256" key="1">
    <source>
        <dbReference type="ARBA" id="ARBA00022729"/>
    </source>
</evidence>
<dbReference type="SUPFAM" id="SSF53850">
    <property type="entry name" value="Periplasmic binding protein-like II"/>
    <property type="match status" value="1"/>
</dbReference>
<proteinExistence type="predicted"/>
<gene>
    <name evidence="5" type="ORF">ACFQMJ_22290</name>
</gene>
<dbReference type="Proteomes" id="UP001596378">
    <property type="component" value="Unassembled WGS sequence"/>
</dbReference>
<organism evidence="5 6">
    <name type="scientific">Cohnella cellulosilytica</name>
    <dbReference type="NCBI Taxonomy" id="986710"/>
    <lineage>
        <taxon>Bacteria</taxon>
        <taxon>Bacillati</taxon>
        <taxon>Bacillota</taxon>
        <taxon>Bacilli</taxon>
        <taxon>Bacillales</taxon>
        <taxon>Paenibacillaceae</taxon>
        <taxon>Cohnella</taxon>
    </lineage>
</organism>
<dbReference type="EMBL" id="JBHTAI010000015">
    <property type="protein sequence ID" value="MFC7151275.1"/>
    <property type="molecule type" value="Genomic_DNA"/>
</dbReference>
<dbReference type="PANTHER" id="PTHR35936:SF19">
    <property type="entry name" value="AMINO-ACID-BINDING PROTEIN YXEM-RELATED"/>
    <property type="match status" value="1"/>
</dbReference>
<keyword evidence="6" id="KW-1185">Reference proteome</keyword>
<feature type="domain" description="Solute-binding protein family 3/N-terminal" evidence="4">
    <location>
        <begin position="50"/>
        <end position="287"/>
    </location>
</feature>
<evidence type="ECO:0000256" key="2">
    <source>
        <dbReference type="SAM" id="MobiDB-lite"/>
    </source>
</evidence>
<dbReference type="RefSeq" id="WP_378047769.1">
    <property type="nucleotide sequence ID" value="NZ_JBHMDN010000015.1"/>
</dbReference>
<dbReference type="SMART" id="SM00062">
    <property type="entry name" value="PBPb"/>
    <property type="match status" value="1"/>
</dbReference>
<comment type="caution">
    <text evidence="5">The sequence shown here is derived from an EMBL/GenBank/DDBJ whole genome shotgun (WGS) entry which is preliminary data.</text>
</comment>
<accession>A0ABW2FH36</accession>
<dbReference type="PROSITE" id="PS51257">
    <property type="entry name" value="PROKAR_LIPOPROTEIN"/>
    <property type="match status" value="1"/>
</dbReference>
<evidence type="ECO:0000259" key="4">
    <source>
        <dbReference type="SMART" id="SM00062"/>
    </source>
</evidence>
<dbReference type="Gene3D" id="3.40.190.10">
    <property type="entry name" value="Periplasmic binding protein-like II"/>
    <property type="match status" value="2"/>
</dbReference>
<dbReference type="PANTHER" id="PTHR35936">
    <property type="entry name" value="MEMBRANE-BOUND LYTIC MUREIN TRANSGLYCOSYLASE F"/>
    <property type="match status" value="1"/>
</dbReference>
<sequence>MKRRIGLALALTLTLAVAACGNNGNSSPSSNKSGASGSASANNDNAEPRTLVIALANGIPKISVLDENGKWQGYDYEVLTKIDEILPQYVFKYEPITDFQAAFVGLDTKAYDILSIHASWTEERAQKYLLGEASHYENSGYTLRVKKGSGIVVNSDEDLGGLKIAVPPGTSVAGLSEKFNETHSDNPIEIVWDSGTLEQQLAILKSGAVDGLFGEKLNDQATLEAYGPDAFDVTGDNLFYDPAKKNGTYLLYNYGSESLQQELDTAINKLLADGTLSKLSLEILGIDVTVKPL</sequence>
<protein>
    <submittedName>
        <fullName evidence="5">Transporter substrate-binding domain-containing protein</fullName>
    </submittedName>
</protein>
<dbReference type="Pfam" id="PF00497">
    <property type="entry name" value="SBP_bac_3"/>
    <property type="match status" value="1"/>
</dbReference>
<name>A0ABW2FH36_9BACL</name>
<evidence type="ECO:0000313" key="6">
    <source>
        <dbReference type="Proteomes" id="UP001596378"/>
    </source>
</evidence>
<feature type="chain" id="PRO_5045850478" evidence="3">
    <location>
        <begin position="19"/>
        <end position="293"/>
    </location>
</feature>
<feature type="region of interest" description="Disordered" evidence="2">
    <location>
        <begin position="24"/>
        <end position="43"/>
    </location>
</feature>
<evidence type="ECO:0000256" key="3">
    <source>
        <dbReference type="SAM" id="SignalP"/>
    </source>
</evidence>
<keyword evidence="1 3" id="KW-0732">Signal</keyword>
<feature type="signal peptide" evidence="3">
    <location>
        <begin position="1"/>
        <end position="18"/>
    </location>
</feature>